<comment type="similarity">
    <text evidence="7">Belongs to the protein kinase superfamily.</text>
</comment>
<dbReference type="EMBL" id="CAUJNA010003553">
    <property type="protein sequence ID" value="CAJ1404728.1"/>
    <property type="molecule type" value="Genomic_DNA"/>
</dbReference>
<dbReference type="PROSITE" id="PS00108">
    <property type="entry name" value="PROTEIN_KINASE_ST"/>
    <property type="match status" value="1"/>
</dbReference>
<evidence type="ECO:0000256" key="7">
    <source>
        <dbReference type="RuleBase" id="RU000304"/>
    </source>
</evidence>
<keyword evidence="5 6" id="KW-0067">ATP-binding</keyword>
<dbReference type="GO" id="GO:0005524">
    <property type="term" value="F:ATP binding"/>
    <property type="evidence" value="ECO:0007669"/>
    <property type="project" value="UniProtKB-UniRule"/>
</dbReference>
<feature type="compositionally biased region" description="Basic and acidic residues" evidence="8">
    <location>
        <begin position="1"/>
        <end position="11"/>
    </location>
</feature>
<evidence type="ECO:0000256" key="8">
    <source>
        <dbReference type="SAM" id="MobiDB-lite"/>
    </source>
</evidence>
<proteinExistence type="inferred from homology"/>
<dbReference type="GO" id="GO:0004674">
    <property type="term" value="F:protein serine/threonine kinase activity"/>
    <property type="evidence" value="ECO:0007669"/>
    <property type="project" value="UniProtKB-KW"/>
</dbReference>
<feature type="compositionally biased region" description="Basic and acidic residues" evidence="8">
    <location>
        <begin position="50"/>
        <end position="65"/>
    </location>
</feature>
<dbReference type="Pfam" id="PF00069">
    <property type="entry name" value="Pkinase"/>
    <property type="match status" value="1"/>
</dbReference>
<dbReference type="Gene3D" id="3.30.200.20">
    <property type="entry name" value="Phosphorylase Kinase, domain 1"/>
    <property type="match status" value="1"/>
</dbReference>
<feature type="region of interest" description="Disordered" evidence="8">
    <location>
        <begin position="32"/>
        <end position="65"/>
    </location>
</feature>
<feature type="region of interest" description="Disordered" evidence="8">
    <location>
        <begin position="1"/>
        <end position="20"/>
    </location>
</feature>
<dbReference type="InterPro" id="IPR017441">
    <property type="entry name" value="Protein_kinase_ATP_BS"/>
</dbReference>
<evidence type="ECO:0000313" key="11">
    <source>
        <dbReference type="Proteomes" id="UP001178507"/>
    </source>
</evidence>
<evidence type="ECO:0000256" key="4">
    <source>
        <dbReference type="ARBA" id="ARBA00022777"/>
    </source>
</evidence>
<feature type="compositionally biased region" description="Pro residues" evidence="8">
    <location>
        <begin position="39"/>
        <end position="49"/>
    </location>
</feature>
<dbReference type="InterPro" id="IPR011009">
    <property type="entry name" value="Kinase-like_dom_sf"/>
</dbReference>
<reference evidence="10" key="1">
    <citation type="submission" date="2023-08" db="EMBL/GenBank/DDBJ databases">
        <authorList>
            <person name="Chen Y."/>
            <person name="Shah S."/>
            <person name="Dougan E. K."/>
            <person name="Thang M."/>
            <person name="Chan C."/>
        </authorList>
    </citation>
    <scope>NUCLEOTIDE SEQUENCE</scope>
</reference>
<feature type="region of interest" description="Disordered" evidence="8">
    <location>
        <begin position="446"/>
        <end position="469"/>
    </location>
</feature>
<evidence type="ECO:0000256" key="3">
    <source>
        <dbReference type="ARBA" id="ARBA00022741"/>
    </source>
</evidence>
<dbReference type="PANTHER" id="PTHR24058">
    <property type="entry name" value="DUAL SPECIFICITY PROTEIN KINASE"/>
    <property type="match status" value="1"/>
</dbReference>
<dbReference type="AlphaFoldDB" id="A0AA36JGT2"/>
<keyword evidence="2" id="KW-0808">Transferase</keyword>
<dbReference type="InterPro" id="IPR000719">
    <property type="entry name" value="Prot_kinase_dom"/>
</dbReference>
<keyword evidence="1 7" id="KW-0723">Serine/threonine-protein kinase</keyword>
<feature type="binding site" evidence="6">
    <location>
        <position position="123"/>
    </location>
    <ligand>
        <name>ATP</name>
        <dbReference type="ChEBI" id="CHEBI:30616"/>
    </ligand>
</feature>
<dbReference type="PANTHER" id="PTHR24058:SF103">
    <property type="entry name" value="SERINE_THREONINE-PROTEIN KINASE PRP4 HOMOLOG"/>
    <property type="match status" value="1"/>
</dbReference>
<protein>
    <recommendedName>
        <fullName evidence="9">Protein kinase domain-containing protein</fullName>
    </recommendedName>
</protein>
<evidence type="ECO:0000259" key="9">
    <source>
        <dbReference type="PROSITE" id="PS50011"/>
    </source>
</evidence>
<dbReference type="InterPro" id="IPR008271">
    <property type="entry name" value="Ser/Thr_kinase_AS"/>
</dbReference>
<dbReference type="Gene3D" id="1.10.510.10">
    <property type="entry name" value="Transferase(Phosphotransferase) domain 1"/>
    <property type="match status" value="1"/>
</dbReference>
<evidence type="ECO:0000256" key="2">
    <source>
        <dbReference type="ARBA" id="ARBA00022679"/>
    </source>
</evidence>
<evidence type="ECO:0000256" key="6">
    <source>
        <dbReference type="PROSITE-ProRule" id="PRU10141"/>
    </source>
</evidence>
<dbReference type="Proteomes" id="UP001178507">
    <property type="component" value="Unassembled WGS sequence"/>
</dbReference>
<dbReference type="InterPro" id="IPR050494">
    <property type="entry name" value="Ser_Thr_dual-spec_kinase"/>
</dbReference>
<comment type="caution">
    <text evidence="10">The sequence shown here is derived from an EMBL/GenBank/DDBJ whole genome shotgun (WGS) entry which is preliminary data.</text>
</comment>
<dbReference type="PROSITE" id="PS50011">
    <property type="entry name" value="PROTEIN_KINASE_DOM"/>
    <property type="match status" value="1"/>
</dbReference>
<gene>
    <name evidence="10" type="ORF">EVOR1521_LOCUS27119</name>
</gene>
<evidence type="ECO:0000256" key="1">
    <source>
        <dbReference type="ARBA" id="ARBA00022527"/>
    </source>
</evidence>
<accession>A0AA36JGT2</accession>
<feature type="compositionally biased region" description="Pro residues" evidence="8">
    <location>
        <begin position="454"/>
        <end position="469"/>
    </location>
</feature>
<dbReference type="PROSITE" id="PS00107">
    <property type="entry name" value="PROTEIN_KINASE_ATP"/>
    <property type="match status" value="1"/>
</dbReference>
<feature type="domain" description="Protein kinase" evidence="9">
    <location>
        <begin position="95"/>
        <end position="439"/>
    </location>
</feature>
<keyword evidence="4" id="KW-0418">Kinase</keyword>
<dbReference type="SUPFAM" id="SSF56112">
    <property type="entry name" value="Protein kinase-like (PK-like)"/>
    <property type="match status" value="1"/>
</dbReference>
<keyword evidence="3 6" id="KW-0547">Nucleotide-binding</keyword>
<evidence type="ECO:0000313" key="10">
    <source>
        <dbReference type="EMBL" id="CAJ1404728.1"/>
    </source>
</evidence>
<keyword evidence="11" id="KW-1185">Reference proteome</keyword>
<name>A0AA36JGT2_9DINO</name>
<dbReference type="SMART" id="SM00220">
    <property type="entry name" value="S_TKc"/>
    <property type="match status" value="1"/>
</dbReference>
<evidence type="ECO:0000256" key="5">
    <source>
        <dbReference type="ARBA" id="ARBA00022840"/>
    </source>
</evidence>
<sequence length="469" mass="52616">MQPMQMHDRSRSPFGHGQYGMGAAFPVRPMVVVPRPHMRPPPAPPPPPPEPEKTEQQKEREASNRLHEAVERNEGYLKAHLGYHLHGSEMGSYTVVSQEALGVGVFSVVWPCADKENKLVAMKVIRHQDHFRKYAGREVECLQRAAGLKDQDPESAAHVALLRDSFVHKVLSPNGELEYLCMCFEKLESNLRKVGKQPLDKVLQFSKQIMRALRYLHDVVGIVHCDVKPDNLLLRWDGQAVKLCDFGTARPSPELQSQDELQPLFYRAPEVILGYTRGRKIDVWSAALTIYELIVGRIYFRNCHTPREVLEESMQLRGPVSPEMRAGRLAAAYFTAKGFHTETRQVVDPDSYKPRSLFTELAPFADYGKETKQTAQEQAKSQLSRLIGATTVVGAAMKRAGPTAAEKKLKQLAELLDRCMEVDPQKRATSAEACELEVFKAVELPPMVDLQEAPPLPEEAPPPLPPEAP</sequence>
<organism evidence="10 11">
    <name type="scientific">Effrenium voratum</name>
    <dbReference type="NCBI Taxonomy" id="2562239"/>
    <lineage>
        <taxon>Eukaryota</taxon>
        <taxon>Sar</taxon>
        <taxon>Alveolata</taxon>
        <taxon>Dinophyceae</taxon>
        <taxon>Suessiales</taxon>
        <taxon>Symbiodiniaceae</taxon>
        <taxon>Effrenium</taxon>
    </lineage>
</organism>